<feature type="chain" id="PRO_5004709757" description="PilY1 beta-propeller domain-containing protein" evidence="3">
    <location>
        <begin position="33"/>
        <end position="1331"/>
    </location>
</feature>
<accession>V2TKP1</accession>
<proteinExistence type="predicted"/>
<dbReference type="Proteomes" id="UP000023785">
    <property type="component" value="Unassembled WGS sequence"/>
</dbReference>
<dbReference type="eggNOG" id="COG3419">
    <property type="taxonomic scope" value="Bacteria"/>
</dbReference>
<dbReference type="PATRIC" id="fig|1392540.3.peg.1784"/>
<evidence type="ECO:0000313" key="6">
    <source>
        <dbReference type="Proteomes" id="UP000023785"/>
    </source>
</evidence>
<sequence>MSYNVKLRKNILVTFIASLTTLSLFTPSFTVASDIQIYQNPTAQGKKIIMFMLDTSWSMQNTRDSTLESGLNRRQVMEDAVELILTGRLSSTSNSADKTKTITPLSDDTLVGFSMFSNNGKSDGTSGYGRGAIVVPARPLNAQVTDPSTGQTISQRALLLKSVKYTSDTSIAGRQLQPTYSATTPTSNLYAETVAYLKGTNTWGNAITQAAGSKKNTAIGDDMGNSNYQYSGWQDSQQSTKESNNTYYSSPLSQLASNDDKMCSAQGIFFFTDGTPTLITPEKALPLLQNALSRDSTDTTFNCNNSLLSPVFYDFSTQRQVTQTVPAVDAFGNPIYDWVDQGSYVDQGSTQCGWVDQSGWVGIIWVPRVSWQCNWVPNKVWVSKWVQVPRMTTQTVNQTVWNTNFAGAYPPFTSYSTSQYSQDRSSLGCIGNFAQKIYNADPYSSDPLNKKIYTSIVGFGSDFNNNSANFLVSKEMRKWGYIGAHGNLDGYDNPQDVSQLTTTDGFTIASDTSGVVNAISSLVKSMDVKFGSSSFGSYIAPLDPLNVLSPYKDIANNLTPIFSPQFQPNVSSSNLTVGSTQQLWLGNLKKYQLLSGVIKDRNSNNVIGNNGLVNKNTTDIWSTNSTVADGDFAIKGGALSQLVPSGFNNANDNINGVKTRPLYINALAITTDPKKWQGSNTLTRVTANLVDQVNTMSQSDPNYNQNNRAVTDTWRTRIYQPYLWSALGYQLNKGLLQAVQTPASSSWSYDQVKNLPIMRQMGSVLHSDPFLLTTQATYNANDSLQSRKDYVVFGTLQGLLHIVDQATGQEVAAFLPNEILQDATTIDGKTSTTQGGRRDGLLSVDNTVRNTNNPYYGIDAPWTSWVKYSPTIVTDSSRTINATTANIYGGMRMGGYSYYGLDVKDIGSADPTNATPKFLFQIDPINSKIISASSSARDSNNTISDSAISTMGQSWSKPTIAKMRIAGQVKDVMIVGGGYDPQYENGSTNQTSDLGAGVYIFDATTGDRLWDVRYGATNSSSTNDYKVSNLKYSVVSQIKAVDRDGDGLVDHLYFGDLGGQVWRIDINNKNTSTSDISTFATVNRLANFNAQQQHFYEMPAFTIHQDNNGYFAAISLASGNRSNPLSTAEATPNRVYVLIDHDVTSSNLFSNRSKTLTDKQEADLVAFSDLNTDSQNQFTNQTKFGWYYTLTTDTQPISALLNNTKPQALGSYVALASTGNLSDLYIPVYNPKQSSSQQPTQCSGGIVGTTSSLKLCLPYGYCSTGRKDASSVALGDGVQRLNPTIYQKSDGTSVIGLIGSGTTSTTNNSTTNTNQQYSFSGKFKSVRWFEQ</sequence>
<feature type="domain" description="PilY1 beta-propeller" evidence="4">
    <location>
        <begin position="881"/>
        <end position="1075"/>
    </location>
</feature>
<evidence type="ECO:0000256" key="3">
    <source>
        <dbReference type="SAM" id="SignalP"/>
    </source>
</evidence>
<organism evidence="5 6">
    <name type="scientific">Acinetobacter nectaris CIP 110549</name>
    <dbReference type="NCBI Taxonomy" id="1392540"/>
    <lineage>
        <taxon>Bacteria</taxon>
        <taxon>Pseudomonadati</taxon>
        <taxon>Pseudomonadota</taxon>
        <taxon>Gammaproteobacteria</taxon>
        <taxon>Moraxellales</taxon>
        <taxon>Moraxellaceae</taxon>
        <taxon>Acinetobacter</taxon>
    </lineage>
</organism>
<dbReference type="EMBL" id="AYER01000007">
    <property type="protein sequence ID" value="ESK38316.1"/>
    <property type="molecule type" value="Genomic_DNA"/>
</dbReference>
<evidence type="ECO:0000313" key="5">
    <source>
        <dbReference type="EMBL" id="ESK38316.1"/>
    </source>
</evidence>
<dbReference type="HOGENOM" id="CLU_004937_0_0_6"/>
<dbReference type="STRING" id="1392540.P256_01849"/>
<feature type="signal peptide" evidence="3">
    <location>
        <begin position="1"/>
        <end position="32"/>
    </location>
</feature>
<protein>
    <recommendedName>
        <fullName evidence="4">PilY1 beta-propeller domain-containing protein</fullName>
    </recommendedName>
</protein>
<keyword evidence="1" id="KW-0479">Metal-binding</keyword>
<evidence type="ECO:0000259" key="4">
    <source>
        <dbReference type="Pfam" id="PF05567"/>
    </source>
</evidence>
<evidence type="ECO:0000256" key="1">
    <source>
        <dbReference type="ARBA" id="ARBA00022723"/>
    </source>
</evidence>
<keyword evidence="2" id="KW-0106">Calcium</keyword>
<dbReference type="OrthoDB" id="7156875at2"/>
<dbReference type="eggNOG" id="COG2304">
    <property type="taxonomic scope" value="Bacteria"/>
</dbReference>
<dbReference type="InterPro" id="IPR008707">
    <property type="entry name" value="B-propeller_PilY1"/>
</dbReference>
<keyword evidence="3" id="KW-0732">Signal</keyword>
<gene>
    <name evidence="5" type="ORF">P256_01849</name>
</gene>
<dbReference type="Pfam" id="PF05567">
    <property type="entry name" value="T4P_PilY1"/>
    <property type="match status" value="1"/>
</dbReference>
<keyword evidence="6" id="KW-1185">Reference proteome</keyword>
<dbReference type="GO" id="GO:0046872">
    <property type="term" value="F:metal ion binding"/>
    <property type="evidence" value="ECO:0007669"/>
    <property type="project" value="UniProtKB-KW"/>
</dbReference>
<reference evidence="5 6" key="1">
    <citation type="submission" date="2013-10" db="EMBL/GenBank/DDBJ databases">
        <title>The Genome Sequence of Acinetobacter nectaris CIP 110549.</title>
        <authorList>
            <consortium name="The Broad Institute Genomics Platform"/>
            <consortium name="The Broad Institute Genome Sequencing Center for Infectious Disease"/>
            <person name="Cerqueira G."/>
            <person name="Feldgarden M."/>
            <person name="Courvalin P."/>
            <person name="Grillot-Courvalin C."/>
            <person name="Clermont D."/>
            <person name="Rocha E."/>
            <person name="Yoon E.-J."/>
            <person name="Nemec A."/>
            <person name="Young S.K."/>
            <person name="Zeng Q."/>
            <person name="Gargeya S."/>
            <person name="Fitzgerald M."/>
            <person name="Abouelleil A."/>
            <person name="Alvarado L."/>
            <person name="Berlin A.M."/>
            <person name="Chapman S.B."/>
            <person name="Gainer-Dewar J."/>
            <person name="Goldberg J."/>
            <person name="Gnerre S."/>
            <person name="Griggs A."/>
            <person name="Gujja S."/>
            <person name="Hansen M."/>
            <person name="Howarth C."/>
            <person name="Imamovic A."/>
            <person name="Ireland A."/>
            <person name="Larimer J."/>
            <person name="McCowan C."/>
            <person name="Murphy C."/>
            <person name="Pearson M."/>
            <person name="Poon T.W."/>
            <person name="Priest M."/>
            <person name="Roberts A."/>
            <person name="Saif S."/>
            <person name="Shea T."/>
            <person name="Sykes S."/>
            <person name="Wortman J."/>
            <person name="Nusbaum C."/>
            <person name="Birren B."/>
        </authorList>
    </citation>
    <scope>NUCLEOTIDE SEQUENCE [LARGE SCALE GENOMIC DNA]</scope>
    <source>
        <strain evidence="5 6">CIP 110549</strain>
    </source>
</reference>
<evidence type="ECO:0000256" key="2">
    <source>
        <dbReference type="ARBA" id="ARBA00022837"/>
    </source>
</evidence>
<name>V2TKP1_9GAMM</name>
<comment type="caution">
    <text evidence="5">The sequence shown here is derived from an EMBL/GenBank/DDBJ whole genome shotgun (WGS) entry which is preliminary data.</text>
</comment>
<dbReference type="RefSeq" id="WP_023273473.1">
    <property type="nucleotide sequence ID" value="NZ_KI530734.1"/>
</dbReference>